<organism evidence="4 5">
    <name type="scientific">Fumia xinanensis</name>
    <dbReference type="NCBI Taxonomy" id="2763659"/>
    <lineage>
        <taxon>Bacteria</taxon>
        <taxon>Bacillati</taxon>
        <taxon>Bacillota</taxon>
        <taxon>Clostridia</taxon>
        <taxon>Eubacteriales</taxon>
        <taxon>Oscillospiraceae</taxon>
        <taxon>Fumia</taxon>
    </lineage>
</organism>
<dbReference type="GO" id="GO:0043856">
    <property type="term" value="F:anti-sigma factor antagonist activity"/>
    <property type="evidence" value="ECO:0007669"/>
    <property type="project" value="InterPro"/>
</dbReference>
<evidence type="ECO:0000259" key="3">
    <source>
        <dbReference type="PROSITE" id="PS50801"/>
    </source>
</evidence>
<dbReference type="Proteomes" id="UP000610760">
    <property type="component" value="Unassembled WGS sequence"/>
</dbReference>
<reference evidence="4" key="1">
    <citation type="submission" date="2020-08" db="EMBL/GenBank/DDBJ databases">
        <title>Genome public.</title>
        <authorList>
            <person name="Liu C."/>
            <person name="Sun Q."/>
        </authorList>
    </citation>
    <scope>NUCLEOTIDE SEQUENCE</scope>
    <source>
        <strain evidence="4">NSJ-33</strain>
    </source>
</reference>
<dbReference type="InterPro" id="IPR036513">
    <property type="entry name" value="STAS_dom_sf"/>
</dbReference>
<feature type="domain" description="STAS" evidence="3">
    <location>
        <begin position="1"/>
        <end position="101"/>
    </location>
</feature>
<dbReference type="CDD" id="cd07043">
    <property type="entry name" value="STAS_anti-anti-sigma_factors"/>
    <property type="match status" value="1"/>
</dbReference>
<protein>
    <recommendedName>
        <fullName evidence="2">Anti-sigma factor antagonist</fullName>
    </recommendedName>
</protein>
<comment type="caution">
    <text evidence="4">The sequence shown here is derived from an EMBL/GenBank/DDBJ whole genome shotgun (WGS) entry which is preliminary data.</text>
</comment>
<dbReference type="SUPFAM" id="SSF52091">
    <property type="entry name" value="SpoIIaa-like"/>
    <property type="match status" value="1"/>
</dbReference>
<dbReference type="PROSITE" id="PS50801">
    <property type="entry name" value="STAS"/>
    <property type="match status" value="1"/>
</dbReference>
<keyword evidence="5" id="KW-1185">Reference proteome</keyword>
<dbReference type="EMBL" id="JACRSV010000005">
    <property type="protein sequence ID" value="MBC8560875.1"/>
    <property type="molecule type" value="Genomic_DNA"/>
</dbReference>
<comment type="similarity">
    <text evidence="1 2">Belongs to the anti-sigma-factor antagonist family.</text>
</comment>
<evidence type="ECO:0000313" key="5">
    <source>
        <dbReference type="Proteomes" id="UP000610760"/>
    </source>
</evidence>
<sequence>MPVTTIYEDSVVTAFLSGDIDHHTAAAMRETIDQTVESSLPQKLIVDFKDVTFMDSSGIGLVMGRYKLMRSLNGEIEVRNVSSHIKKVMKLAGLDLLAVVK</sequence>
<dbReference type="PANTHER" id="PTHR33495:SF2">
    <property type="entry name" value="ANTI-SIGMA FACTOR ANTAGONIST TM_1081-RELATED"/>
    <property type="match status" value="1"/>
</dbReference>
<dbReference type="InterPro" id="IPR002645">
    <property type="entry name" value="STAS_dom"/>
</dbReference>
<gene>
    <name evidence="4" type="ORF">H8710_12445</name>
</gene>
<evidence type="ECO:0000256" key="2">
    <source>
        <dbReference type="RuleBase" id="RU003749"/>
    </source>
</evidence>
<proteinExistence type="inferred from homology"/>
<dbReference type="PANTHER" id="PTHR33495">
    <property type="entry name" value="ANTI-SIGMA FACTOR ANTAGONIST TM_1081-RELATED-RELATED"/>
    <property type="match status" value="1"/>
</dbReference>
<dbReference type="AlphaFoldDB" id="A0A926E7H3"/>
<dbReference type="NCBIfam" id="TIGR00377">
    <property type="entry name" value="ant_ant_sig"/>
    <property type="match status" value="1"/>
</dbReference>
<accession>A0A926E7H3</accession>
<dbReference type="Gene3D" id="3.30.750.24">
    <property type="entry name" value="STAS domain"/>
    <property type="match status" value="1"/>
</dbReference>
<dbReference type="InterPro" id="IPR003658">
    <property type="entry name" value="Anti-sigma_ant"/>
</dbReference>
<name>A0A926E7H3_9FIRM</name>
<dbReference type="RefSeq" id="WP_249296170.1">
    <property type="nucleotide sequence ID" value="NZ_JACRSV010000005.1"/>
</dbReference>
<evidence type="ECO:0000256" key="1">
    <source>
        <dbReference type="ARBA" id="ARBA00009013"/>
    </source>
</evidence>
<evidence type="ECO:0000313" key="4">
    <source>
        <dbReference type="EMBL" id="MBC8560875.1"/>
    </source>
</evidence>
<dbReference type="Pfam" id="PF01740">
    <property type="entry name" value="STAS"/>
    <property type="match status" value="1"/>
</dbReference>